<dbReference type="Proteomes" id="UP000321490">
    <property type="component" value="Unassembled WGS sequence"/>
</dbReference>
<proteinExistence type="predicted"/>
<dbReference type="AlphaFoldDB" id="A0A562IT50"/>
<comment type="caution">
    <text evidence="1">The sequence shown here is derived from an EMBL/GenBank/DDBJ whole genome shotgun (WGS) entry which is preliminary data.</text>
</comment>
<evidence type="ECO:0000313" key="1">
    <source>
        <dbReference type="EMBL" id="TWH73895.1"/>
    </source>
</evidence>
<accession>A0A562IT50</accession>
<name>A0A562IT50_9ACTN</name>
<gene>
    <name evidence="1" type="ORF">JD78_02424</name>
</gene>
<dbReference type="RefSeq" id="WP_153362025.1">
    <property type="nucleotide sequence ID" value="NZ_ML762525.1"/>
</dbReference>
<protein>
    <submittedName>
        <fullName evidence="1">Uncharacterized protein</fullName>
    </submittedName>
</protein>
<reference evidence="1 2" key="1">
    <citation type="submission" date="2019-07" db="EMBL/GenBank/DDBJ databases">
        <title>R&amp;d 2014.</title>
        <authorList>
            <person name="Klenk H.-P."/>
        </authorList>
    </citation>
    <scope>NUCLEOTIDE SEQUENCE [LARGE SCALE GENOMIC DNA]</scope>
    <source>
        <strain evidence="1 2">DSM 45764</strain>
    </source>
</reference>
<keyword evidence="2" id="KW-1185">Reference proteome</keyword>
<dbReference type="OrthoDB" id="3831322at2"/>
<dbReference type="EMBL" id="VLKF01000001">
    <property type="protein sequence ID" value="TWH73895.1"/>
    <property type="molecule type" value="Genomic_DNA"/>
</dbReference>
<sequence length="60" mass="6503">MDELPTWPCVGCGHDTRFEQPPCADGHTDDGGDCPEWLCVDCGTAIVNGQVSVRERQRAA</sequence>
<organism evidence="1 2">
    <name type="scientific">Modestobacter roseus</name>
    <dbReference type="NCBI Taxonomy" id="1181884"/>
    <lineage>
        <taxon>Bacteria</taxon>
        <taxon>Bacillati</taxon>
        <taxon>Actinomycetota</taxon>
        <taxon>Actinomycetes</taxon>
        <taxon>Geodermatophilales</taxon>
        <taxon>Geodermatophilaceae</taxon>
        <taxon>Modestobacter</taxon>
    </lineage>
</organism>
<evidence type="ECO:0000313" key="2">
    <source>
        <dbReference type="Proteomes" id="UP000321490"/>
    </source>
</evidence>